<evidence type="ECO:0000313" key="2">
    <source>
        <dbReference type="Proteomes" id="UP001142374"/>
    </source>
</evidence>
<proteinExistence type="predicted"/>
<evidence type="ECO:0000313" key="1">
    <source>
        <dbReference type="EMBL" id="MCQ8771385.1"/>
    </source>
</evidence>
<dbReference type="Proteomes" id="UP001142374">
    <property type="component" value="Unassembled WGS sequence"/>
</dbReference>
<dbReference type="RefSeq" id="WP_168096357.1">
    <property type="nucleotide sequence ID" value="NZ_JAATER010000641.1"/>
</dbReference>
<organism evidence="1 2">
    <name type="scientific">Streptomyces telluris</name>
    <dbReference type="NCBI Taxonomy" id="2720021"/>
    <lineage>
        <taxon>Bacteria</taxon>
        <taxon>Bacillati</taxon>
        <taxon>Actinomycetota</taxon>
        <taxon>Actinomycetes</taxon>
        <taxon>Kitasatosporales</taxon>
        <taxon>Streptomycetaceae</taxon>
        <taxon>Streptomyces</taxon>
    </lineage>
</organism>
<dbReference type="EMBL" id="JANIID010000013">
    <property type="protein sequence ID" value="MCQ8771385.1"/>
    <property type="molecule type" value="Genomic_DNA"/>
</dbReference>
<gene>
    <name evidence="1" type="ORF">NQU55_16680</name>
</gene>
<dbReference type="AlphaFoldDB" id="A0A9X2LHL0"/>
<keyword evidence="2" id="KW-1185">Reference proteome</keyword>
<protein>
    <submittedName>
        <fullName evidence="1">Uncharacterized protein</fullName>
    </submittedName>
</protein>
<comment type="caution">
    <text evidence="1">The sequence shown here is derived from an EMBL/GenBank/DDBJ whole genome shotgun (WGS) entry which is preliminary data.</text>
</comment>
<accession>A0A9X2LHL0</accession>
<name>A0A9X2LHL0_9ACTN</name>
<sequence>MRTLHGVARDEAARGAAVLVCVEIAADLDEVTGALPSGSSCWSSVSGV</sequence>
<reference evidence="1" key="1">
    <citation type="submission" date="2022-06" db="EMBL/GenBank/DDBJ databases">
        <title>WGS of actinobacteria.</title>
        <authorList>
            <person name="Thawai C."/>
        </authorList>
    </citation>
    <scope>NUCLEOTIDE SEQUENCE</scope>
    <source>
        <strain evidence="1">AA8</strain>
    </source>
</reference>